<dbReference type="EMBL" id="CP066308">
    <property type="protein sequence ID" value="QQE76520.1"/>
    <property type="molecule type" value="Genomic_DNA"/>
</dbReference>
<keyword evidence="3" id="KW-0328">Glycosyltransferase</keyword>
<evidence type="ECO:0000313" key="9">
    <source>
        <dbReference type="Proteomes" id="UP000595847"/>
    </source>
</evidence>
<reference evidence="7 9" key="1">
    <citation type="submission" date="2020-12" db="EMBL/GenBank/DDBJ databases">
        <title>strain FJAT-54423T represents a novel species of the genus Brevibacillus.</title>
        <authorList>
            <person name="Tang R."/>
        </authorList>
    </citation>
    <scope>NUCLEOTIDE SEQUENCE [LARGE SCALE GENOMIC DNA]</scope>
    <source>
        <strain evidence="7 9">FJAT-54423</strain>
    </source>
</reference>
<dbReference type="InterPro" id="IPR009695">
    <property type="entry name" value="Diacylglyc_glucosyltr_N"/>
</dbReference>
<reference evidence="8" key="2">
    <citation type="submission" date="2021-04" db="EMBL/GenBank/DDBJ databases">
        <title>Brevibacillus composti FJAT-54423, complete genome.</title>
        <authorList>
            <person name="Tang R."/>
        </authorList>
    </citation>
    <scope>NUCLEOTIDE SEQUENCE</scope>
    <source>
        <strain evidence="8">FJAT-54424</strain>
    </source>
</reference>
<evidence type="ECO:0000313" key="10">
    <source>
        <dbReference type="Proteomes" id="UP000677234"/>
    </source>
</evidence>
<dbReference type="InterPro" id="IPR050519">
    <property type="entry name" value="Glycosyltransf_28_UgtP"/>
</dbReference>
<evidence type="ECO:0000259" key="6">
    <source>
        <dbReference type="Pfam" id="PF06925"/>
    </source>
</evidence>
<comment type="similarity">
    <text evidence="2">Belongs to the glycosyltransferase 28 family.</text>
</comment>
<dbReference type="KEGG" id="bcop:JD108_06915"/>
<dbReference type="Gene3D" id="3.40.50.2000">
    <property type="entry name" value="Glycogen Phosphorylase B"/>
    <property type="match status" value="1"/>
</dbReference>
<keyword evidence="10" id="KW-1185">Reference proteome</keyword>
<evidence type="ECO:0000313" key="7">
    <source>
        <dbReference type="EMBL" id="QQE76520.1"/>
    </source>
</evidence>
<keyword evidence="4 7" id="KW-0808">Transferase</keyword>
<comment type="subcellular location">
    <subcellularLocation>
        <location evidence="1">Membrane</location>
    </subcellularLocation>
</comment>
<dbReference type="Proteomes" id="UP000595847">
    <property type="component" value="Chromosome"/>
</dbReference>
<dbReference type="Pfam" id="PF04101">
    <property type="entry name" value="Glyco_tran_28_C"/>
    <property type="match status" value="1"/>
</dbReference>
<sequence length="359" mass="40490">MAAEALADALREIQPDTEVKIVMGLQTASPMLREVSRFFYLNILRYRPSIWQRLHERDHKWAAALKKPLGIWLSRRLVTRLIEQERPDIVVATHAYCFAALAEAKRKASKPFSLVGIPTDYCFHHFWVHPGADLYAVAHPQLAEQIRVHAGLEHVSILEAGIPIRRKFQTFTEYEKVQWKQKLGLQPQLFTVLLCGGEGGYGAMEQVLRGLVAETDPLQIVVVTGRNQALRERLSRLVPELPNRTGHALVIRGYEPAIWEWMAAADLFITKPGGISCAEALALRTPLILYQPLPGQEQRNVSFLVQQQAALFAGQADQVGELVGRLRTSAEEREEIIGRMSQLGKPDASERIARYLLQL</sequence>
<dbReference type="Pfam" id="PF06925">
    <property type="entry name" value="MGDG_synth"/>
    <property type="match status" value="1"/>
</dbReference>
<proteinExistence type="inferred from homology"/>
<organism evidence="7 9">
    <name type="scientific">Brevibacillus composti</name>
    <dbReference type="NCBI Taxonomy" id="2796470"/>
    <lineage>
        <taxon>Bacteria</taxon>
        <taxon>Bacillati</taxon>
        <taxon>Bacillota</taxon>
        <taxon>Bacilli</taxon>
        <taxon>Bacillales</taxon>
        <taxon>Paenibacillaceae</taxon>
        <taxon>Brevibacillus</taxon>
    </lineage>
</organism>
<dbReference type="GO" id="GO:0016758">
    <property type="term" value="F:hexosyltransferase activity"/>
    <property type="evidence" value="ECO:0007669"/>
    <property type="project" value="InterPro"/>
</dbReference>
<dbReference type="PANTHER" id="PTHR43025">
    <property type="entry name" value="MONOGALACTOSYLDIACYLGLYCEROL SYNTHASE"/>
    <property type="match status" value="1"/>
</dbReference>
<protein>
    <submittedName>
        <fullName evidence="7">Glycosyl transferase</fullName>
    </submittedName>
</protein>
<evidence type="ECO:0000256" key="2">
    <source>
        <dbReference type="ARBA" id="ARBA00006962"/>
    </source>
</evidence>
<dbReference type="GO" id="GO:0016020">
    <property type="term" value="C:membrane"/>
    <property type="evidence" value="ECO:0007669"/>
    <property type="project" value="UniProtKB-SubCell"/>
</dbReference>
<dbReference type="AlphaFoldDB" id="A0A7T5EPV0"/>
<evidence type="ECO:0000259" key="5">
    <source>
        <dbReference type="Pfam" id="PF04101"/>
    </source>
</evidence>
<evidence type="ECO:0000313" key="8">
    <source>
        <dbReference type="EMBL" id="QUO43593.1"/>
    </source>
</evidence>
<feature type="domain" description="Glycosyl transferase family 28 C-terminal" evidence="5">
    <location>
        <begin position="207"/>
        <end position="351"/>
    </location>
</feature>
<dbReference type="SUPFAM" id="SSF53756">
    <property type="entry name" value="UDP-Glycosyltransferase/glycogen phosphorylase"/>
    <property type="match status" value="1"/>
</dbReference>
<evidence type="ECO:0000256" key="4">
    <source>
        <dbReference type="ARBA" id="ARBA00022679"/>
    </source>
</evidence>
<dbReference type="EMBL" id="CP073708">
    <property type="protein sequence ID" value="QUO43593.1"/>
    <property type="molecule type" value="Genomic_DNA"/>
</dbReference>
<gene>
    <name evidence="7" type="ORF">JD108_06915</name>
    <name evidence="8" type="ORF">KDJ56_06595</name>
</gene>
<evidence type="ECO:0000256" key="1">
    <source>
        <dbReference type="ARBA" id="ARBA00004370"/>
    </source>
</evidence>
<feature type="domain" description="Diacylglycerol glucosyltransferase N-terminal" evidence="6">
    <location>
        <begin position="2"/>
        <end position="164"/>
    </location>
</feature>
<evidence type="ECO:0000256" key="3">
    <source>
        <dbReference type="ARBA" id="ARBA00022676"/>
    </source>
</evidence>
<name>A0A7T5EPV0_9BACL</name>
<dbReference type="InterPro" id="IPR007235">
    <property type="entry name" value="Glyco_trans_28_C"/>
</dbReference>
<accession>A0A7T5EPV0</accession>
<dbReference type="GO" id="GO:0009247">
    <property type="term" value="P:glycolipid biosynthetic process"/>
    <property type="evidence" value="ECO:0007669"/>
    <property type="project" value="InterPro"/>
</dbReference>
<dbReference type="PANTHER" id="PTHR43025:SF3">
    <property type="entry name" value="MONOGALACTOSYLDIACYLGLYCEROL SYNTHASE 1, CHLOROPLASTIC"/>
    <property type="match status" value="1"/>
</dbReference>
<dbReference type="Proteomes" id="UP000677234">
    <property type="component" value="Chromosome"/>
</dbReference>